<dbReference type="PANTHER" id="PTHR43479:SF11">
    <property type="entry name" value="ACREF_ENVCD OPERON REPRESSOR-RELATED"/>
    <property type="match status" value="1"/>
</dbReference>
<dbReference type="SUPFAM" id="SSF46689">
    <property type="entry name" value="Homeodomain-like"/>
    <property type="match status" value="1"/>
</dbReference>
<dbReference type="EMBL" id="JANKAS010000011">
    <property type="protein sequence ID" value="MCR1899611.1"/>
    <property type="molecule type" value="Genomic_DNA"/>
</dbReference>
<feature type="DNA-binding region" description="H-T-H motif" evidence="2">
    <location>
        <begin position="36"/>
        <end position="55"/>
    </location>
</feature>
<accession>A0AAE3L029</accession>
<dbReference type="InterPro" id="IPR001647">
    <property type="entry name" value="HTH_TetR"/>
</dbReference>
<evidence type="ECO:0000256" key="1">
    <source>
        <dbReference type="ARBA" id="ARBA00023125"/>
    </source>
</evidence>
<dbReference type="Pfam" id="PF00440">
    <property type="entry name" value="TetR_N"/>
    <property type="match status" value="1"/>
</dbReference>
<protein>
    <submittedName>
        <fullName evidence="4">TetR/AcrR family transcriptional regulator</fullName>
    </submittedName>
</protein>
<dbReference type="RefSeq" id="WP_257532147.1">
    <property type="nucleotide sequence ID" value="NZ_JANKAS010000011.1"/>
</dbReference>
<dbReference type="GO" id="GO:0003677">
    <property type="term" value="F:DNA binding"/>
    <property type="evidence" value="ECO:0007669"/>
    <property type="project" value="UniProtKB-UniRule"/>
</dbReference>
<dbReference type="Proteomes" id="UP001205748">
    <property type="component" value="Unassembled WGS sequence"/>
</dbReference>
<dbReference type="PRINTS" id="PR00455">
    <property type="entry name" value="HTHTETR"/>
</dbReference>
<name>A0AAE3L029_9FIRM</name>
<keyword evidence="1 2" id="KW-0238">DNA-binding</keyword>
<dbReference type="InterPro" id="IPR009057">
    <property type="entry name" value="Homeodomain-like_sf"/>
</dbReference>
<dbReference type="InterPro" id="IPR050624">
    <property type="entry name" value="HTH-type_Tx_Regulator"/>
</dbReference>
<evidence type="ECO:0000259" key="3">
    <source>
        <dbReference type="PROSITE" id="PS50977"/>
    </source>
</evidence>
<evidence type="ECO:0000313" key="5">
    <source>
        <dbReference type="Proteomes" id="UP001205748"/>
    </source>
</evidence>
<feature type="domain" description="HTH tetR-type" evidence="3">
    <location>
        <begin position="13"/>
        <end position="73"/>
    </location>
</feature>
<reference evidence="4" key="1">
    <citation type="submission" date="2022-07" db="EMBL/GenBank/DDBJ databases">
        <title>Enhanced cultured diversity of the mouse gut microbiota enables custom-made synthetic communities.</title>
        <authorList>
            <person name="Afrizal A."/>
        </authorList>
    </citation>
    <scope>NUCLEOTIDE SEQUENCE</scope>
    <source>
        <strain evidence="4">DSM 28593</strain>
    </source>
</reference>
<proteinExistence type="predicted"/>
<organism evidence="4 5">
    <name type="scientific">Irregularibacter muris</name>
    <dbReference type="NCBI Taxonomy" id="1796619"/>
    <lineage>
        <taxon>Bacteria</taxon>
        <taxon>Bacillati</taxon>
        <taxon>Bacillota</taxon>
        <taxon>Clostridia</taxon>
        <taxon>Eubacteriales</taxon>
        <taxon>Eubacteriaceae</taxon>
        <taxon>Irregularibacter</taxon>
    </lineage>
</organism>
<dbReference type="PROSITE" id="PS50977">
    <property type="entry name" value="HTH_TETR_2"/>
    <property type="match status" value="1"/>
</dbReference>
<keyword evidence="5" id="KW-1185">Reference proteome</keyword>
<evidence type="ECO:0000313" key="4">
    <source>
        <dbReference type="EMBL" id="MCR1899611.1"/>
    </source>
</evidence>
<comment type="caution">
    <text evidence="4">The sequence shown here is derived from an EMBL/GenBank/DDBJ whole genome shotgun (WGS) entry which is preliminary data.</text>
</comment>
<sequence>MGNKESQKRISREERRKQILNAAMVVFVEKGYSGSTTAEIAKAANISEVTLFRYFSSKQEIFLEGIKPILLSTLEESIDVSKDLNSREKLEYILYERIHLISKNYKIIKLILMEAPLLSQLGNENFMEEILGMLKRLIDQMGVSKEKEEFILRLLMGSILSFLFMPDRKEESIKNYVEKISTMILNQFNQ</sequence>
<dbReference type="AlphaFoldDB" id="A0AAE3L029"/>
<gene>
    <name evidence="4" type="ORF">NSA47_11550</name>
</gene>
<evidence type="ECO:0000256" key="2">
    <source>
        <dbReference type="PROSITE-ProRule" id="PRU00335"/>
    </source>
</evidence>
<dbReference type="PANTHER" id="PTHR43479">
    <property type="entry name" value="ACREF/ENVCD OPERON REPRESSOR-RELATED"/>
    <property type="match status" value="1"/>
</dbReference>
<dbReference type="Gene3D" id="1.10.357.10">
    <property type="entry name" value="Tetracycline Repressor, domain 2"/>
    <property type="match status" value="1"/>
</dbReference>